<dbReference type="HOGENOM" id="CLU_360512_0_0_5"/>
<gene>
    <name evidence="8" type="ORF">ruthe_02656</name>
</gene>
<evidence type="ECO:0000256" key="3">
    <source>
        <dbReference type="ARBA" id="ARBA00023002"/>
    </source>
</evidence>
<sequence length="776" mass="82705">MIQPRLSFHDGRSIPQFGFGLWQIPEDRAAEVVATAARAGYRLFDGAAIYGNEAGLGRGLRDSGIPREELFVTTKIWNSEQGHDRTLRAAEASLARLGLDHVDLLLIHWPCPAKDLYVETWRAMIRLREEGRALSIGVSNFDAAQIDRLEAETGVRPVLNQIEINPRLPQTALHAAMTARGIVTQSWTPPGRGAQLRRPAHPGDRRPHRPDPGPGDPALASRPGPVGDPAVAGSRPDRRQSGRAAGRPADGRGDRRHHRARNRGTLRSRSGGVRIGRLPGGRHGPKGPGMAPPLSSRPVFRPVRLALGAILALTLWRVLWLPLDARDLFVDDAQYWLWGQEPAWGYYSKPPLIGWLIGLSTALGGDGAFWVRLPLPLLHAGTALVVMALGARLWDARTGALAGVLYASLPLVGVGSLLASADTPLLFFVALAALLQLRLAARPSAVRALLWGAAIGAGMLAKYAMLFVLPGLALAAVLLPQARLRPRDAALGGIAALAVLAPNLWWNAQNGFVTLTHTAYNADWGQAGGLRWADLTGFLGAQFAAGGPVLFAAWALALPRARRFPGAYAALLSAPVLLIVSGQALWAGANANWAAAAYPGVALLGAAALVHRPLWRRAALGINIGLCLALPLAAALADRLRTPSGDLLLARWMGRSAVSLHAAEVAQAQGLGTIVAARRDLLADLFHTLRGAPFAIAAEPLPGPPAHYYAQRHALTPGDGSDVLYLTDSSADPACREGAPGWTLIEAWPAPEGAHEGQTFRALRVPRACWFRDPGP</sequence>
<dbReference type="Gene3D" id="3.20.20.100">
    <property type="entry name" value="NADP-dependent oxidoreductase domain"/>
    <property type="match status" value="1"/>
</dbReference>
<evidence type="ECO:0000256" key="4">
    <source>
        <dbReference type="SAM" id="MobiDB-lite"/>
    </source>
</evidence>
<feature type="transmembrane region" description="Helical" evidence="5">
    <location>
        <begin position="377"/>
        <end position="394"/>
    </location>
</feature>
<feature type="domain" description="NADP-dependent oxidoreductase" evidence="6">
    <location>
        <begin position="19"/>
        <end position="197"/>
    </location>
</feature>
<feature type="transmembrane region" description="Helical" evidence="5">
    <location>
        <begin position="618"/>
        <end position="637"/>
    </location>
</feature>
<evidence type="ECO:0000256" key="2">
    <source>
        <dbReference type="ARBA" id="ARBA00022857"/>
    </source>
</evidence>
<dbReference type="InterPro" id="IPR020471">
    <property type="entry name" value="AKR"/>
</dbReference>
<dbReference type="InterPro" id="IPR038731">
    <property type="entry name" value="RgtA/B/C-like"/>
</dbReference>
<dbReference type="GO" id="GO:0016616">
    <property type="term" value="F:oxidoreductase activity, acting on the CH-OH group of donors, NAD or NADP as acceptor"/>
    <property type="evidence" value="ECO:0007669"/>
    <property type="project" value="UniProtKB-ARBA"/>
</dbReference>
<feature type="transmembrane region" description="Helical" evidence="5">
    <location>
        <begin position="400"/>
        <end position="418"/>
    </location>
</feature>
<dbReference type="PANTHER" id="PTHR43827">
    <property type="entry name" value="2,5-DIKETO-D-GLUCONIC ACID REDUCTASE"/>
    <property type="match status" value="1"/>
</dbReference>
<keyword evidence="5" id="KW-0812">Transmembrane</keyword>
<keyword evidence="2" id="KW-0521">NADP</keyword>
<dbReference type="EMBL" id="AOLV01000031">
    <property type="protein sequence ID" value="EPX83705.1"/>
    <property type="molecule type" value="Genomic_DNA"/>
</dbReference>
<accession>S9S0F6</accession>
<dbReference type="SUPFAM" id="SSF51430">
    <property type="entry name" value="NAD(P)-linked oxidoreductase"/>
    <property type="match status" value="1"/>
</dbReference>
<evidence type="ECO:0000313" key="8">
    <source>
        <dbReference type="EMBL" id="EPX83705.1"/>
    </source>
</evidence>
<dbReference type="InterPro" id="IPR023210">
    <property type="entry name" value="NADP_OxRdtase_dom"/>
</dbReference>
<dbReference type="Pfam" id="PF00248">
    <property type="entry name" value="Aldo_ket_red"/>
    <property type="match status" value="1"/>
</dbReference>
<evidence type="ECO:0000256" key="5">
    <source>
        <dbReference type="SAM" id="Phobius"/>
    </source>
</evidence>
<name>S9S0F6_9RHOB</name>
<dbReference type="RefSeq" id="WP_021098731.1">
    <property type="nucleotide sequence ID" value="NZ_KE557323.1"/>
</dbReference>
<evidence type="ECO:0000256" key="1">
    <source>
        <dbReference type="ARBA" id="ARBA00007905"/>
    </source>
</evidence>
<keyword evidence="5" id="KW-0472">Membrane</keyword>
<keyword evidence="3" id="KW-0560">Oxidoreductase</keyword>
<feature type="compositionally biased region" description="Basic residues" evidence="4">
    <location>
        <begin position="254"/>
        <end position="266"/>
    </location>
</feature>
<dbReference type="PANTHER" id="PTHR43827:SF3">
    <property type="entry name" value="NADP-DEPENDENT OXIDOREDUCTASE DOMAIN-CONTAINING PROTEIN"/>
    <property type="match status" value="1"/>
</dbReference>
<protein>
    <submittedName>
        <fullName evidence="8">Aldo/keto reductase</fullName>
    </submittedName>
</protein>
<feature type="compositionally biased region" description="Basic and acidic residues" evidence="4">
    <location>
        <begin position="201"/>
        <end position="211"/>
    </location>
</feature>
<dbReference type="PRINTS" id="PR00069">
    <property type="entry name" value="ALDKETRDTASE"/>
</dbReference>
<dbReference type="Pfam" id="PF13231">
    <property type="entry name" value="PMT_2"/>
    <property type="match status" value="1"/>
</dbReference>
<feature type="transmembrane region" description="Helical" evidence="5">
    <location>
        <begin position="593"/>
        <end position="611"/>
    </location>
</feature>
<dbReference type="PROSITE" id="PS00798">
    <property type="entry name" value="ALDOKETO_REDUCTASE_1"/>
    <property type="match status" value="1"/>
</dbReference>
<dbReference type="Proteomes" id="UP000015346">
    <property type="component" value="Unassembled WGS sequence"/>
</dbReference>
<reference evidence="8 9" key="1">
    <citation type="journal article" date="2013" name="Stand. Genomic Sci.">
        <title>Genome sequence of the reddish-pigmented Rubellimicrobium thermophilum type strain (DSM 16684(T)), a member of the Roseobacter clade.</title>
        <authorList>
            <person name="Fiebig A."/>
            <person name="Riedel T."/>
            <person name="Gronow S."/>
            <person name="Petersen J."/>
            <person name="Klenk H.P."/>
            <person name="Goker M."/>
        </authorList>
    </citation>
    <scope>NUCLEOTIDE SEQUENCE [LARGE SCALE GENOMIC DNA]</scope>
    <source>
        <strain evidence="8 9">DSM 16684</strain>
    </source>
</reference>
<feature type="transmembrane region" description="Helical" evidence="5">
    <location>
        <begin position="568"/>
        <end position="587"/>
    </location>
</feature>
<keyword evidence="5" id="KW-1133">Transmembrane helix</keyword>
<feature type="transmembrane region" description="Helical" evidence="5">
    <location>
        <begin position="535"/>
        <end position="556"/>
    </location>
</feature>
<evidence type="ECO:0000313" key="9">
    <source>
        <dbReference type="Proteomes" id="UP000015346"/>
    </source>
</evidence>
<feature type="domain" description="Glycosyltransferase RgtA/B/C/D-like" evidence="7">
    <location>
        <begin position="348"/>
        <end position="506"/>
    </location>
</feature>
<evidence type="ECO:0000259" key="7">
    <source>
        <dbReference type="Pfam" id="PF13231"/>
    </source>
</evidence>
<organism evidence="8 9">
    <name type="scientific">Rubellimicrobium thermophilum DSM 16684</name>
    <dbReference type="NCBI Taxonomy" id="1123069"/>
    <lineage>
        <taxon>Bacteria</taxon>
        <taxon>Pseudomonadati</taxon>
        <taxon>Pseudomonadota</taxon>
        <taxon>Alphaproteobacteria</taxon>
        <taxon>Rhodobacterales</taxon>
        <taxon>Roseobacteraceae</taxon>
        <taxon>Rubellimicrobium</taxon>
    </lineage>
</organism>
<dbReference type="AlphaFoldDB" id="S9S0F6"/>
<keyword evidence="9" id="KW-1185">Reference proteome</keyword>
<comment type="similarity">
    <text evidence="1">Belongs to the aldo/keto reductase family.</text>
</comment>
<dbReference type="InterPro" id="IPR018170">
    <property type="entry name" value="Aldo/ket_reductase_CS"/>
</dbReference>
<feature type="region of interest" description="Disordered" evidence="4">
    <location>
        <begin position="183"/>
        <end position="294"/>
    </location>
</feature>
<proteinExistence type="inferred from homology"/>
<feature type="transmembrane region" description="Helical" evidence="5">
    <location>
        <begin position="453"/>
        <end position="477"/>
    </location>
</feature>
<feature type="transmembrane region" description="Helical" evidence="5">
    <location>
        <begin position="489"/>
        <end position="506"/>
    </location>
</feature>
<dbReference type="STRING" id="1123069.ruthe_02656"/>
<dbReference type="InterPro" id="IPR036812">
    <property type="entry name" value="NAD(P)_OxRdtase_dom_sf"/>
</dbReference>
<dbReference type="PATRIC" id="fig|1123069.3.peg.2632"/>
<comment type="caution">
    <text evidence="8">The sequence shown here is derived from an EMBL/GenBank/DDBJ whole genome shotgun (WGS) entry which is preliminary data.</text>
</comment>
<evidence type="ECO:0000259" key="6">
    <source>
        <dbReference type="Pfam" id="PF00248"/>
    </source>
</evidence>